<dbReference type="SUPFAM" id="SSF56024">
    <property type="entry name" value="Phospholipase D/nuclease"/>
    <property type="match status" value="2"/>
</dbReference>
<protein>
    <submittedName>
        <fullName evidence="9">Phospholipase_D-nuclease N-terminal</fullName>
    </submittedName>
</protein>
<dbReference type="InterPro" id="IPR025202">
    <property type="entry name" value="PLD-like_dom"/>
</dbReference>
<evidence type="ECO:0000256" key="1">
    <source>
        <dbReference type="ARBA" id="ARBA00004651"/>
    </source>
</evidence>
<reference evidence="9 10" key="1">
    <citation type="submission" date="2016-10" db="EMBL/GenBank/DDBJ databases">
        <authorList>
            <person name="Varghese N."/>
            <person name="Submissions S."/>
        </authorList>
    </citation>
    <scope>NUCLEOTIDE SEQUENCE [LARGE SCALE GENOMIC DNA]</scope>
    <source>
        <strain evidence="9 10">DSM 1741</strain>
    </source>
</reference>
<organism evidence="9 10">
    <name type="scientific">Desulfomicrobium norvegicum (strain DSM 1741 / NCIMB 8310)</name>
    <name type="common">Desulfovibrio baculatus (strain Norway 4)</name>
    <name type="synonym">Desulfovibrio desulfuricans (strain Norway 4)</name>
    <dbReference type="NCBI Taxonomy" id="52561"/>
    <lineage>
        <taxon>Bacteria</taxon>
        <taxon>Pseudomonadati</taxon>
        <taxon>Thermodesulfobacteriota</taxon>
        <taxon>Desulfovibrionia</taxon>
        <taxon>Desulfovibrionales</taxon>
        <taxon>Desulfomicrobiaceae</taxon>
        <taxon>Desulfomicrobium</taxon>
    </lineage>
</organism>
<dbReference type="Pfam" id="PF13396">
    <property type="entry name" value="PLDc_N"/>
    <property type="match status" value="1"/>
</dbReference>
<feature type="domain" description="Phospholipase D-like" evidence="7">
    <location>
        <begin position="216"/>
        <end position="269"/>
    </location>
</feature>
<gene>
    <name evidence="9" type="ORF">SAMN05421830_10935</name>
</gene>
<dbReference type="InterPro" id="IPR027379">
    <property type="entry name" value="CLS_N"/>
</dbReference>
<dbReference type="Proteomes" id="UP000199581">
    <property type="component" value="Unassembled WGS sequence"/>
</dbReference>
<feature type="domain" description="Cardiolipin synthase N-terminal" evidence="8">
    <location>
        <begin position="27"/>
        <end position="58"/>
    </location>
</feature>
<dbReference type="PANTHER" id="PTHR21248">
    <property type="entry name" value="CARDIOLIPIN SYNTHASE"/>
    <property type="match status" value="1"/>
</dbReference>
<dbReference type="GO" id="GO:0032049">
    <property type="term" value="P:cardiolipin biosynthetic process"/>
    <property type="evidence" value="ECO:0007669"/>
    <property type="project" value="TreeGrafter"/>
</dbReference>
<dbReference type="AlphaFoldDB" id="A0A8G2C4S7"/>
<name>A0A8G2C4S7_DESNO</name>
<dbReference type="GO" id="GO:0005886">
    <property type="term" value="C:plasma membrane"/>
    <property type="evidence" value="ECO:0007669"/>
    <property type="project" value="UniProtKB-SubCell"/>
</dbReference>
<evidence type="ECO:0000259" key="8">
    <source>
        <dbReference type="Pfam" id="PF13396"/>
    </source>
</evidence>
<keyword evidence="2" id="KW-1003">Cell membrane</keyword>
<evidence type="ECO:0000256" key="2">
    <source>
        <dbReference type="ARBA" id="ARBA00022475"/>
    </source>
</evidence>
<evidence type="ECO:0000259" key="7">
    <source>
        <dbReference type="Pfam" id="PF13091"/>
    </source>
</evidence>
<comment type="subcellular location">
    <subcellularLocation>
        <location evidence="1">Cell membrane</location>
        <topology evidence="1">Multi-pass membrane protein</topology>
    </subcellularLocation>
</comment>
<dbReference type="EMBL" id="FOTO01000009">
    <property type="protein sequence ID" value="SFL91570.1"/>
    <property type="molecule type" value="Genomic_DNA"/>
</dbReference>
<evidence type="ECO:0000256" key="5">
    <source>
        <dbReference type="ARBA" id="ARBA00023136"/>
    </source>
</evidence>
<feature type="transmembrane region" description="Helical" evidence="6">
    <location>
        <begin position="36"/>
        <end position="59"/>
    </location>
</feature>
<keyword evidence="5 6" id="KW-0472">Membrane</keyword>
<sequence length="290" mass="31301">MSDPNGLTWAATLVSLAVAIPTAGHAVIYKRDPQSATLWVLLIALLPLGGSLLYGLFGINRYQRRARRLFPGADPAVRQDLSPTMPEAVSPPLAGLAHLVGRATGQSLTGGNRIEPLVDGETGFTGGMNIFGPYWRPDAPGQACHDLHFCLRGPVIAHLMRCFTDDWCDTTGERLSKGYWGEPPVTADEQGTSWARGIEAGPDEALDRMRWTFMGALSAAKHSVRIWTPYFVPDQPMIVALSTAALRGVRVDVLTPANGDHPTVQWAARPLLAGAGARCAHLRTAWPVRP</sequence>
<accession>A0A8G2C4S7</accession>
<dbReference type="GO" id="GO:0008808">
    <property type="term" value="F:cardiolipin synthase activity"/>
    <property type="evidence" value="ECO:0007669"/>
    <property type="project" value="TreeGrafter"/>
</dbReference>
<dbReference type="Pfam" id="PF13091">
    <property type="entry name" value="PLDc_2"/>
    <property type="match status" value="1"/>
</dbReference>
<evidence type="ECO:0000256" key="6">
    <source>
        <dbReference type="SAM" id="Phobius"/>
    </source>
</evidence>
<evidence type="ECO:0000256" key="4">
    <source>
        <dbReference type="ARBA" id="ARBA00022989"/>
    </source>
</evidence>
<keyword evidence="4 6" id="KW-1133">Transmembrane helix</keyword>
<comment type="caution">
    <text evidence="9">The sequence shown here is derived from an EMBL/GenBank/DDBJ whole genome shotgun (WGS) entry which is preliminary data.</text>
</comment>
<dbReference type="Gene3D" id="3.30.870.10">
    <property type="entry name" value="Endonuclease Chain A"/>
    <property type="match status" value="2"/>
</dbReference>
<dbReference type="PANTHER" id="PTHR21248:SF22">
    <property type="entry name" value="PHOSPHOLIPASE D"/>
    <property type="match status" value="1"/>
</dbReference>
<proteinExistence type="predicted"/>
<evidence type="ECO:0000256" key="3">
    <source>
        <dbReference type="ARBA" id="ARBA00022692"/>
    </source>
</evidence>
<keyword evidence="10" id="KW-1185">Reference proteome</keyword>
<keyword evidence="3 6" id="KW-0812">Transmembrane</keyword>
<evidence type="ECO:0000313" key="10">
    <source>
        <dbReference type="Proteomes" id="UP000199581"/>
    </source>
</evidence>
<evidence type="ECO:0000313" key="9">
    <source>
        <dbReference type="EMBL" id="SFL91570.1"/>
    </source>
</evidence>